<dbReference type="NCBIfam" id="TIGR01652">
    <property type="entry name" value="ATPase-Plipid"/>
    <property type="match status" value="1"/>
</dbReference>
<dbReference type="GO" id="GO:0015914">
    <property type="term" value="P:phospholipid transport"/>
    <property type="evidence" value="ECO:0007669"/>
    <property type="project" value="InterPro"/>
</dbReference>
<dbReference type="SUPFAM" id="SSF81665">
    <property type="entry name" value="Calcium ATPase, transmembrane domain M"/>
    <property type="match status" value="1"/>
</dbReference>
<accession>A0A8D1TK81</accession>
<evidence type="ECO:0000256" key="12">
    <source>
        <dbReference type="ARBA" id="ARBA00023034"/>
    </source>
</evidence>
<dbReference type="PRINTS" id="PR00119">
    <property type="entry name" value="CATATPASE"/>
</dbReference>
<keyword evidence="8 16" id="KW-0067">ATP-binding</keyword>
<dbReference type="EC" id="7.6.2.1" evidence="16"/>
<sequence length="910" mass="103247">MDSRPRAGCCEWLRCCGAGEPRPRTVWLGHPEKRDQRYPRNVINNQKYNFFTFLPGVLFNQFKYFFNLYFLLLACSQFVPEMRLGALYTYWVPLGFVLAVTIIREAVEEIRCYLRDKEVNSQVYSRLTARGTVVGVVLYTGRELRSVMNTSNPRSKIGLFDLEVNCLTKILFGALVVVSLVMVALQHFAGRWYLQIIRFLLLFSNIIPISLRVNLDMGKIVYSWVIRRDSKIPGTVVRSSTIPEQLGRISYLLTDKTGTLTQNEMVFKRLHLGTVAYGLDSMDEVQSHIFSIYTQQPQDPPAQKGPALTTKVRRTMSSRVHEAVKAIALCHNVTPVYESNGVTDQAEAEKQYEDSCRVYQASSPDEVALVQWTESVGLTLVGRDQSSMQLRTPGDQILNFTILQIFPFTYESKRMGIIVRDESTGEITFYMKGADVVMAGIVQYNDWLEEECGNMAREGLRVLVVAKKSLAEEQYQDFEARYVQAKLSVHDRSLKVATVIESLEMEMELLCLTGVEDQLQADVRPTLETLRNAGIKVWMLTGDKLETATCTAKNAHLVTRNQDIHIFRLVTNRGEAHLELNAFRRKHDCALVISGDSLEVCLKYYEYEFMELACQCPAVVCCRCAPTQKAQIVRLLQERTGKLTCAVGDGGNDVSMIQESDCGVGVEGKEGKQASLAADFSITQFKHLGRLLMVHGRNSYKRSAALSQFVIHRSLCISTMAVFSSVFYFASVPLYQGFLIIGYSTIYTMFPVFSLVLDKDVKSEVAMLYPELYKDLLKGRPLSYKTFLIWVLISIYQGSTIMYGALLLFESEFVHIVAISFTSLILTELLMVALTIQTWHWLMTVAELLSLACYIASLVFLHEFIDVYFIATLSFLWKVSVITLVSCLPLYVLKYLRRRFSPPSYSKLTS</sequence>
<dbReference type="AlphaFoldDB" id="A0A8D1TK81"/>
<dbReference type="GO" id="GO:0016887">
    <property type="term" value="F:ATP hydrolysis activity"/>
    <property type="evidence" value="ECO:0007669"/>
    <property type="project" value="InterPro"/>
</dbReference>
<protein>
    <recommendedName>
        <fullName evidence="16">Phospholipid-transporting ATPase</fullName>
        <ecNumber evidence="16">7.6.2.1</ecNumber>
    </recommendedName>
</protein>
<evidence type="ECO:0000256" key="15">
    <source>
        <dbReference type="ARBA" id="ARBA00034036"/>
    </source>
</evidence>
<dbReference type="Gene3D" id="3.40.50.1000">
    <property type="entry name" value="HAD superfamily/HAD-like"/>
    <property type="match status" value="1"/>
</dbReference>
<keyword evidence="4" id="KW-0813">Transport</keyword>
<dbReference type="GO" id="GO:0005524">
    <property type="term" value="F:ATP binding"/>
    <property type="evidence" value="ECO:0007669"/>
    <property type="project" value="UniProtKB-UniRule"/>
</dbReference>
<feature type="transmembrane region" description="Helical" evidence="16">
    <location>
        <begin position="813"/>
        <end position="834"/>
    </location>
</feature>
<comment type="subcellular location">
    <subcellularLocation>
        <location evidence="2">Golgi apparatus</location>
        <location evidence="2">trans-Golgi network membrane</location>
        <topology evidence="2">Multi-pass membrane protein</topology>
    </subcellularLocation>
    <subcellularLocation>
        <location evidence="16">Membrane</location>
        <topology evidence="16">Multi-pass membrane protein</topology>
    </subcellularLocation>
</comment>
<keyword evidence="7 16" id="KW-0547">Nucleotide-binding</keyword>
<keyword evidence="9 16" id="KW-0460">Magnesium</keyword>
<dbReference type="GO" id="GO:0140326">
    <property type="term" value="F:ATPase-coupled intramembrane lipid transporter activity"/>
    <property type="evidence" value="ECO:0007669"/>
    <property type="project" value="UniProtKB-EC"/>
</dbReference>
<dbReference type="SUPFAM" id="SSF81660">
    <property type="entry name" value="Metal cation-transporting ATPase, ATP-binding domain N"/>
    <property type="match status" value="1"/>
</dbReference>
<dbReference type="PANTHER" id="PTHR24092">
    <property type="entry name" value="PROBABLE PHOSPHOLIPID-TRANSPORTING ATPASE"/>
    <property type="match status" value="1"/>
</dbReference>
<evidence type="ECO:0000256" key="11">
    <source>
        <dbReference type="ARBA" id="ARBA00022989"/>
    </source>
</evidence>
<name>A0A8D1TK81_PIG</name>
<dbReference type="FunFam" id="3.40.1110.10:FF:000008">
    <property type="entry name" value="Phospholipid-transporting ATPase"/>
    <property type="match status" value="1"/>
</dbReference>
<dbReference type="Pfam" id="PF00702">
    <property type="entry name" value="Hydrolase"/>
    <property type="match status" value="1"/>
</dbReference>
<dbReference type="Ensembl" id="ENSSSCT00050078152.1">
    <property type="protein sequence ID" value="ENSSSCP00050033608.1"/>
    <property type="gene ID" value="ENSSSCG00050057184.1"/>
</dbReference>
<keyword evidence="12" id="KW-0333">Golgi apparatus</keyword>
<evidence type="ECO:0000256" key="5">
    <source>
        <dbReference type="ARBA" id="ARBA00022692"/>
    </source>
</evidence>
<feature type="transmembrane region" description="Helical" evidence="16">
    <location>
        <begin position="192"/>
        <end position="211"/>
    </location>
</feature>
<evidence type="ECO:0000256" key="1">
    <source>
        <dbReference type="ARBA" id="ARBA00001946"/>
    </source>
</evidence>
<dbReference type="Pfam" id="PF16209">
    <property type="entry name" value="PhoLip_ATPase_N"/>
    <property type="match status" value="1"/>
</dbReference>
<feature type="transmembrane region" description="Helical" evidence="16">
    <location>
        <begin position="867"/>
        <end position="893"/>
    </location>
</feature>
<dbReference type="SFLD" id="SFLDS00003">
    <property type="entry name" value="Haloacid_Dehalogenase"/>
    <property type="match status" value="1"/>
</dbReference>
<reference evidence="19" key="1">
    <citation type="submission" date="2025-08" db="UniProtKB">
        <authorList>
            <consortium name="Ensembl"/>
        </authorList>
    </citation>
    <scope>IDENTIFICATION</scope>
</reference>
<dbReference type="NCBIfam" id="TIGR01494">
    <property type="entry name" value="ATPase_P-type"/>
    <property type="match status" value="2"/>
</dbReference>
<dbReference type="InterPro" id="IPR001757">
    <property type="entry name" value="P_typ_ATPase"/>
</dbReference>
<comment type="catalytic activity">
    <reaction evidence="15 16">
        <text>ATP + H2O + phospholipidSide 1 = ADP + phosphate + phospholipidSide 2.</text>
        <dbReference type="EC" id="7.6.2.1"/>
    </reaction>
</comment>
<evidence type="ECO:0000259" key="17">
    <source>
        <dbReference type="Pfam" id="PF16209"/>
    </source>
</evidence>
<evidence type="ECO:0000256" key="16">
    <source>
        <dbReference type="RuleBase" id="RU362033"/>
    </source>
</evidence>
<evidence type="ECO:0000313" key="19">
    <source>
        <dbReference type="Ensembl" id="ENSSSCP00050033608.1"/>
    </source>
</evidence>
<dbReference type="GO" id="GO:0005794">
    <property type="term" value="C:Golgi apparatus"/>
    <property type="evidence" value="ECO:0007669"/>
    <property type="project" value="UniProtKB-SubCell"/>
</dbReference>
<keyword evidence="13" id="KW-0445">Lipid transport</keyword>
<dbReference type="InterPro" id="IPR018303">
    <property type="entry name" value="ATPase_P-typ_P_site"/>
</dbReference>
<feature type="transmembrane region" description="Helical" evidence="16">
    <location>
        <begin position="710"/>
        <end position="731"/>
    </location>
</feature>
<dbReference type="Pfam" id="PF16212">
    <property type="entry name" value="PhoLip_ATPase_C"/>
    <property type="match status" value="1"/>
</dbReference>
<dbReference type="PANTHER" id="PTHR24092:SF49">
    <property type="entry name" value="PHOSPHOLIPID-TRANSPORTING ATPASE IIA-RELATED"/>
    <property type="match status" value="1"/>
</dbReference>
<dbReference type="InterPro" id="IPR023298">
    <property type="entry name" value="ATPase_P-typ_TM_dom_sf"/>
</dbReference>
<evidence type="ECO:0000256" key="13">
    <source>
        <dbReference type="ARBA" id="ARBA00023055"/>
    </source>
</evidence>
<evidence type="ECO:0000256" key="2">
    <source>
        <dbReference type="ARBA" id="ARBA00004166"/>
    </source>
</evidence>
<dbReference type="InterPro" id="IPR032631">
    <property type="entry name" value="P-type_ATPase_N"/>
</dbReference>
<comment type="similarity">
    <text evidence="3 16">Belongs to the cation transport ATPase (P-type) (TC 3.A.3) family. Type IV subfamily.</text>
</comment>
<dbReference type="SFLD" id="SFLDF00027">
    <property type="entry name" value="p-type_atpase"/>
    <property type="match status" value="1"/>
</dbReference>
<dbReference type="PROSITE" id="PS00154">
    <property type="entry name" value="ATPASE_E1_E2"/>
    <property type="match status" value="1"/>
</dbReference>
<evidence type="ECO:0000256" key="10">
    <source>
        <dbReference type="ARBA" id="ARBA00022967"/>
    </source>
</evidence>
<dbReference type="InterPro" id="IPR044492">
    <property type="entry name" value="P_typ_ATPase_HD_dom"/>
</dbReference>
<feature type="transmembrane region" description="Helical" evidence="16">
    <location>
        <begin position="162"/>
        <end position="186"/>
    </location>
</feature>
<evidence type="ECO:0000256" key="6">
    <source>
        <dbReference type="ARBA" id="ARBA00022723"/>
    </source>
</evidence>
<dbReference type="Gene3D" id="3.40.1110.10">
    <property type="entry name" value="Calcium-transporting ATPase, cytoplasmic domain N"/>
    <property type="match status" value="1"/>
</dbReference>
<evidence type="ECO:0000256" key="4">
    <source>
        <dbReference type="ARBA" id="ARBA00022448"/>
    </source>
</evidence>
<evidence type="ECO:0000256" key="8">
    <source>
        <dbReference type="ARBA" id="ARBA00022840"/>
    </source>
</evidence>
<dbReference type="InterPro" id="IPR036412">
    <property type="entry name" value="HAD-like_sf"/>
</dbReference>
<evidence type="ECO:0000256" key="7">
    <source>
        <dbReference type="ARBA" id="ARBA00022741"/>
    </source>
</evidence>
<dbReference type="InterPro" id="IPR023214">
    <property type="entry name" value="HAD_sf"/>
</dbReference>
<keyword evidence="10 16" id="KW-1278">Translocase</keyword>
<feature type="transmembrane region" description="Helical" evidence="16">
    <location>
        <begin position="50"/>
        <end position="72"/>
    </location>
</feature>
<dbReference type="SFLD" id="SFLDG00002">
    <property type="entry name" value="C1.7:_P-type_atpase_like"/>
    <property type="match status" value="1"/>
</dbReference>
<dbReference type="Proteomes" id="UP000694571">
    <property type="component" value="Unplaced"/>
</dbReference>
<dbReference type="FunFam" id="3.40.50.1000:FF:000009">
    <property type="entry name" value="Phospholipid-transporting ATPase"/>
    <property type="match status" value="1"/>
</dbReference>
<feature type="domain" description="P-type ATPase N-terminal" evidence="17">
    <location>
        <begin position="31"/>
        <end position="91"/>
    </location>
</feature>
<feature type="domain" description="P-type ATPase C-terminal" evidence="18">
    <location>
        <begin position="676"/>
        <end position="902"/>
    </location>
</feature>
<keyword evidence="6" id="KW-0479">Metal-binding</keyword>
<dbReference type="InterPro" id="IPR006539">
    <property type="entry name" value="P-type_ATPase_IV"/>
</dbReference>
<feature type="transmembrane region" description="Helical" evidence="16">
    <location>
        <begin position="737"/>
        <end position="757"/>
    </location>
</feature>
<evidence type="ECO:0000256" key="14">
    <source>
        <dbReference type="ARBA" id="ARBA00023136"/>
    </source>
</evidence>
<dbReference type="GO" id="GO:0000287">
    <property type="term" value="F:magnesium ion binding"/>
    <property type="evidence" value="ECO:0007669"/>
    <property type="project" value="UniProtKB-UniRule"/>
</dbReference>
<evidence type="ECO:0000259" key="18">
    <source>
        <dbReference type="Pfam" id="PF16212"/>
    </source>
</evidence>
<dbReference type="InterPro" id="IPR023299">
    <property type="entry name" value="ATPase_P-typ_cyto_dom_N"/>
</dbReference>
<organism evidence="19 20">
    <name type="scientific">Sus scrofa</name>
    <name type="common">Pig</name>
    <dbReference type="NCBI Taxonomy" id="9823"/>
    <lineage>
        <taxon>Eukaryota</taxon>
        <taxon>Metazoa</taxon>
        <taxon>Chordata</taxon>
        <taxon>Craniata</taxon>
        <taxon>Vertebrata</taxon>
        <taxon>Euteleostomi</taxon>
        <taxon>Mammalia</taxon>
        <taxon>Eutheria</taxon>
        <taxon>Laurasiatheria</taxon>
        <taxon>Artiodactyla</taxon>
        <taxon>Suina</taxon>
        <taxon>Suidae</taxon>
        <taxon>Sus</taxon>
    </lineage>
</organism>
<keyword evidence="5 16" id="KW-0812">Transmembrane</keyword>
<evidence type="ECO:0000256" key="3">
    <source>
        <dbReference type="ARBA" id="ARBA00008109"/>
    </source>
</evidence>
<keyword evidence="11 16" id="KW-1133">Transmembrane helix</keyword>
<feature type="transmembrane region" description="Helical" evidence="16">
    <location>
        <begin position="84"/>
        <end position="103"/>
    </location>
</feature>
<feature type="transmembrane region" description="Helical" evidence="16">
    <location>
        <begin position="841"/>
        <end position="861"/>
    </location>
</feature>
<evidence type="ECO:0000256" key="9">
    <source>
        <dbReference type="ARBA" id="ARBA00022842"/>
    </source>
</evidence>
<proteinExistence type="inferred from homology"/>
<comment type="cofactor">
    <cofactor evidence="1">
        <name>Mg(2+)</name>
        <dbReference type="ChEBI" id="CHEBI:18420"/>
    </cofactor>
</comment>
<dbReference type="InterPro" id="IPR032630">
    <property type="entry name" value="P_typ_ATPase_c"/>
</dbReference>
<feature type="transmembrane region" description="Helical" evidence="16">
    <location>
        <begin position="787"/>
        <end position="807"/>
    </location>
</feature>
<dbReference type="GO" id="GO:0016020">
    <property type="term" value="C:membrane"/>
    <property type="evidence" value="ECO:0007669"/>
    <property type="project" value="UniProtKB-SubCell"/>
</dbReference>
<evidence type="ECO:0000313" key="20">
    <source>
        <dbReference type="Proteomes" id="UP000694571"/>
    </source>
</evidence>
<dbReference type="SUPFAM" id="SSF56784">
    <property type="entry name" value="HAD-like"/>
    <property type="match status" value="1"/>
</dbReference>
<keyword evidence="14 16" id="KW-0472">Membrane</keyword>